<keyword evidence="2" id="KW-1185">Reference proteome</keyword>
<organism evidence="1 2">
    <name type="scientific">Hoylesella loescheii DSM 19665 = JCM 12249 = ATCC 15930</name>
    <dbReference type="NCBI Taxonomy" id="1122985"/>
    <lineage>
        <taxon>Bacteria</taxon>
        <taxon>Pseudomonadati</taxon>
        <taxon>Bacteroidota</taxon>
        <taxon>Bacteroidia</taxon>
        <taxon>Bacteroidales</taxon>
        <taxon>Prevotellaceae</taxon>
        <taxon>Hoylesella</taxon>
    </lineage>
</organism>
<gene>
    <name evidence="1" type="ORF">HMPREF1991_00465</name>
</gene>
<dbReference type="PATRIC" id="fig|1122985.7.peg.487"/>
<dbReference type="AlphaFoldDB" id="A0A069QN91"/>
<reference evidence="1 2" key="1">
    <citation type="submission" date="2013-08" db="EMBL/GenBank/DDBJ databases">
        <authorList>
            <person name="Weinstock G."/>
            <person name="Sodergren E."/>
            <person name="Wylie T."/>
            <person name="Fulton L."/>
            <person name="Fulton R."/>
            <person name="Fronick C."/>
            <person name="O'Laughlin M."/>
            <person name="Godfrey J."/>
            <person name="Miner T."/>
            <person name="Herter B."/>
            <person name="Appelbaum E."/>
            <person name="Cordes M."/>
            <person name="Lek S."/>
            <person name="Wollam A."/>
            <person name="Pepin K.H."/>
            <person name="Palsikar V.B."/>
            <person name="Mitreva M."/>
            <person name="Wilson R.K."/>
        </authorList>
    </citation>
    <scope>NUCLEOTIDE SEQUENCE [LARGE SCALE GENOMIC DNA]</scope>
    <source>
        <strain evidence="1 2">ATCC 15930</strain>
    </source>
</reference>
<dbReference type="RefSeq" id="WP_148295772.1">
    <property type="nucleotide sequence ID" value="NZ_KB899210.1"/>
</dbReference>
<accession>A0A069QN91</accession>
<evidence type="ECO:0000313" key="1">
    <source>
        <dbReference type="EMBL" id="KDR53489.1"/>
    </source>
</evidence>
<sequence length="71" mass="7944">MKKPSAYCGAQGFTERQAMLCTSTFCGVNGFRGGFFVCVYCFNITAKGMSTEAVDEKKRCRNEIKYTKLYG</sequence>
<evidence type="ECO:0000313" key="2">
    <source>
        <dbReference type="Proteomes" id="UP000027442"/>
    </source>
</evidence>
<comment type="caution">
    <text evidence="1">The sequence shown here is derived from an EMBL/GenBank/DDBJ whole genome shotgun (WGS) entry which is preliminary data.</text>
</comment>
<dbReference type="Proteomes" id="UP000027442">
    <property type="component" value="Unassembled WGS sequence"/>
</dbReference>
<dbReference type="HOGENOM" id="CLU_2736678_0_0_10"/>
<proteinExistence type="predicted"/>
<dbReference type="EMBL" id="JNGW01000015">
    <property type="protein sequence ID" value="KDR53489.1"/>
    <property type="molecule type" value="Genomic_DNA"/>
</dbReference>
<name>A0A069QN91_HOYLO</name>
<protein>
    <submittedName>
        <fullName evidence="1">Uncharacterized protein</fullName>
    </submittedName>
</protein>